<dbReference type="AlphaFoldDB" id="Q9C4W8"/>
<organism evidence="2">
    <name type="scientific">Saccharolobus islandicus</name>
    <name type="common">Sulfolobus islandicus</name>
    <dbReference type="NCBI Taxonomy" id="43080"/>
    <lineage>
        <taxon>Archaea</taxon>
        <taxon>Thermoproteota</taxon>
        <taxon>Thermoprotei</taxon>
        <taxon>Sulfolobales</taxon>
        <taxon>Sulfolobaceae</taxon>
        <taxon>Saccharolobus</taxon>
    </lineage>
</organism>
<protein>
    <submittedName>
        <fullName evidence="2">ORF165</fullName>
    </submittedName>
</protein>
<keyword evidence="1" id="KW-0175">Coiled coil</keyword>
<dbReference type="EMBL" id="AF233440">
    <property type="protein sequence ID" value="AAK06924.1"/>
    <property type="molecule type" value="Genomic_DNA"/>
</dbReference>
<evidence type="ECO:0000313" key="2">
    <source>
        <dbReference type="EMBL" id="AAK06924.1"/>
    </source>
</evidence>
<accession>Q9C4W8</accession>
<evidence type="ECO:0000256" key="1">
    <source>
        <dbReference type="SAM" id="Coils"/>
    </source>
</evidence>
<dbReference type="RefSeq" id="WP_011114802.1">
    <property type="nucleotide sequence ID" value="NC_004852.1"/>
</dbReference>
<name>Q9C4W8_SACIS</name>
<sequence>MTETTVLQQHLEKAYALAYKAQKLITADRAAQRIKRELEELISSLEEFQLYGLDYDEAEVGTKLKMYEKQLQLIEEKRDSTLLRSFREMTRKQSDKLGSLMDIDEEKFMISWMKERGYEECYYNKQDALRRLDEIGVEAAVEEVEGPLGLDIWCLKVRKNESNSV</sequence>
<reference evidence="2" key="1">
    <citation type="journal article" date="2000" name="J. Bacteriol.">
        <title>pING family of conjugative plasmids from the extremely thermophilic archaeon Sulfolobus islandicus: insights into recombination and conjugation in Crenarchaeota.</title>
        <authorList>
            <person name="Stedman K.M."/>
            <person name="She Q."/>
            <person name="Phan H."/>
            <person name="Holz I."/>
            <person name="Singh H."/>
            <person name="Prangishvili D."/>
            <person name="Garrett R."/>
            <person name="Zillig W."/>
        </authorList>
    </citation>
    <scope>NUCLEOTIDE SEQUENCE</scope>
    <source>
        <plasmid evidence="2">pING1</plasmid>
    </source>
</reference>
<feature type="coiled-coil region" evidence="1">
    <location>
        <begin position="31"/>
        <end position="84"/>
    </location>
</feature>
<geneLocation type="plasmid" evidence="2">
    <name>pING1</name>
</geneLocation>
<keyword evidence="2" id="KW-0614">Plasmid</keyword>
<proteinExistence type="predicted"/>